<feature type="non-terminal residue" evidence="1">
    <location>
        <position position="189"/>
    </location>
</feature>
<dbReference type="AlphaFoldDB" id="A0A2S4VJ12"/>
<dbReference type="Proteomes" id="UP000238274">
    <property type="component" value="Unassembled WGS sequence"/>
</dbReference>
<dbReference type="EMBL" id="PKSM01000128">
    <property type="protein sequence ID" value="POW09370.1"/>
    <property type="molecule type" value="Genomic_DNA"/>
</dbReference>
<name>A0A2S4VJ12_9BASI</name>
<comment type="caution">
    <text evidence="1">The sequence shown here is derived from an EMBL/GenBank/DDBJ whole genome shotgun (WGS) entry which is preliminary data.</text>
</comment>
<feature type="non-terminal residue" evidence="1">
    <location>
        <position position="1"/>
    </location>
</feature>
<gene>
    <name evidence="1" type="ORF">PSHT_09131</name>
</gene>
<dbReference type="InterPro" id="IPR051852">
    <property type="entry name" value="Alpha-type_PK"/>
</dbReference>
<reference evidence="1 2" key="1">
    <citation type="submission" date="2017-12" db="EMBL/GenBank/DDBJ databases">
        <title>Gene loss provides genomic basis for host adaptation in cereal stripe rust fungi.</title>
        <authorList>
            <person name="Xia C."/>
        </authorList>
    </citation>
    <scope>NUCLEOTIDE SEQUENCE [LARGE SCALE GENOMIC DNA]</scope>
    <source>
        <strain evidence="1 2">93TX-2</strain>
    </source>
</reference>
<sequence length="189" mass="21021">DLLPGPPPPPIKDQIKLVNCGIVFYQLDKLKRTGIVCCMLQSARTYLSTHLNYLVRPVSAGMIDLNPEGWVVAQRLKFNHNNLGGQQSAYQARYDQHLKASTLPLTIKVKKTTIIGQGSMRKAYLALVKTDGQNGVRVHDEYPGINLNHATDACMYEACGHLFCAFQVVISRSTSHVLDDGIRQKIKAF</sequence>
<evidence type="ECO:0000313" key="1">
    <source>
        <dbReference type="EMBL" id="POW09370.1"/>
    </source>
</evidence>
<keyword evidence="2" id="KW-1185">Reference proteome</keyword>
<dbReference type="PANTHER" id="PTHR45992:SF2">
    <property type="entry name" value="EUKARYOTIC ELONGATION FACTOR 2 KINASE"/>
    <property type="match status" value="1"/>
</dbReference>
<dbReference type="GO" id="GO:1903013">
    <property type="term" value="P:response to differentiation-inducing factor 1"/>
    <property type="evidence" value="ECO:0007669"/>
    <property type="project" value="TreeGrafter"/>
</dbReference>
<reference evidence="2" key="3">
    <citation type="journal article" date="2018" name="Mol. Plant Microbe Interact.">
        <title>Genome sequence resources for the wheat stripe rust pathogen (Puccinia striiformis f. sp. tritici) and the barley stripe rust pathogen (Puccinia striiformis f. sp. hordei).</title>
        <authorList>
            <person name="Xia C."/>
            <person name="Wang M."/>
            <person name="Yin C."/>
            <person name="Cornejo O.E."/>
            <person name="Hulbert S.H."/>
            <person name="Chen X."/>
        </authorList>
    </citation>
    <scope>NUCLEOTIDE SEQUENCE [LARGE SCALE GENOMIC DNA]</scope>
    <source>
        <strain evidence="2">93TX-2</strain>
    </source>
</reference>
<dbReference type="PANTHER" id="PTHR45992">
    <property type="entry name" value="EUKARYOTIC ELONGATION FACTOR 2 KINASE-RELATED"/>
    <property type="match status" value="1"/>
</dbReference>
<dbReference type="VEuPathDB" id="FungiDB:PSHT_09131"/>
<organism evidence="1 2">
    <name type="scientific">Puccinia striiformis</name>
    <dbReference type="NCBI Taxonomy" id="27350"/>
    <lineage>
        <taxon>Eukaryota</taxon>
        <taxon>Fungi</taxon>
        <taxon>Dikarya</taxon>
        <taxon>Basidiomycota</taxon>
        <taxon>Pucciniomycotina</taxon>
        <taxon>Pucciniomycetes</taxon>
        <taxon>Pucciniales</taxon>
        <taxon>Pucciniaceae</taxon>
        <taxon>Puccinia</taxon>
    </lineage>
</organism>
<dbReference type="VEuPathDB" id="FungiDB:PSTT_05921"/>
<dbReference type="GO" id="GO:0004674">
    <property type="term" value="F:protein serine/threonine kinase activity"/>
    <property type="evidence" value="ECO:0007669"/>
    <property type="project" value="TreeGrafter"/>
</dbReference>
<dbReference type="GO" id="GO:0031037">
    <property type="term" value="P:myosin II filament disassembly"/>
    <property type="evidence" value="ECO:0007669"/>
    <property type="project" value="TreeGrafter"/>
</dbReference>
<proteinExistence type="predicted"/>
<reference evidence="2" key="2">
    <citation type="journal article" date="2018" name="BMC Genomics">
        <title>Genomic insights into host adaptation between the wheat stripe rust pathogen (Puccinia striiformis f. sp. tritici) and the barley stripe rust pathogen (Puccinia striiformis f. sp. hordei).</title>
        <authorList>
            <person name="Xia C."/>
            <person name="Wang M."/>
            <person name="Yin C."/>
            <person name="Cornejo O.E."/>
            <person name="Hulbert S.H."/>
            <person name="Chen X."/>
        </authorList>
    </citation>
    <scope>NUCLEOTIDE SEQUENCE [LARGE SCALE GENOMIC DNA]</scope>
    <source>
        <strain evidence="2">93TX-2</strain>
    </source>
</reference>
<evidence type="ECO:0000313" key="2">
    <source>
        <dbReference type="Proteomes" id="UP000238274"/>
    </source>
</evidence>
<protein>
    <submittedName>
        <fullName evidence="1">Uncharacterized protein</fullName>
    </submittedName>
</protein>
<accession>A0A2S4VJ12</accession>